<dbReference type="PROSITE" id="PS01186">
    <property type="entry name" value="EGF_2"/>
    <property type="match status" value="1"/>
</dbReference>
<protein>
    <recommendedName>
        <fullName evidence="3 4">EGF-like domain-containing protein</fullName>
    </recommendedName>
</protein>
<dbReference type="EMBL" id="JABSTU010000009">
    <property type="protein sequence ID" value="KAH8021660.1"/>
    <property type="molecule type" value="Genomic_DNA"/>
</dbReference>
<dbReference type="InterPro" id="IPR000742">
    <property type="entry name" value="EGF"/>
</dbReference>
<evidence type="ECO:0000313" key="6">
    <source>
        <dbReference type="Proteomes" id="UP000821866"/>
    </source>
</evidence>
<dbReference type="Proteomes" id="UP000821866">
    <property type="component" value="Chromosome 7"/>
</dbReference>
<keyword evidence="2" id="KW-1133">Transmembrane helix</keyword>
<dbReference type="AlphaFoldDB" id="A0A9J6DHH1"/>
<proteinExistence type="predicted"/>
<dbReference type="PROSITE" id="PS00022">
    <property type="entry name" value="EGF_1"/>
    <property type="match status" value="1"/>
</dbReference>
<name>A0A9J6DHH1_RHIMP</name>
<evidence type="ECO:0000259" key="4">
    <source>
        <dbReference type="PROSITE" id="PS01186"/>
    </source>
</evidence>
<evidence type="ECO:0000256" key="2">
    <source>
        <dbReference type="SAM" id="Phobius"/>
    </source>
</evidence>
<evidence type="ECO:0000259" key="3">
    <source>
        <dbReference type="PROSITE" id="PS00022"/>
    </source>
</evidence>
<reference evidence="5" key="1">
    <citation type="journal article" date="2020" name="Cell">
        <title>Large-Scale Comparative Analyses of Tick Genomes Elucidate Their Genetic Diversity and Vector Capacities.</title>
        <authorList>
            <consortium name="Tick Genome and Microbiome Consortium (TIGMIC)"/>
            <person name="Jia N."/>
            <person name="Wang J."/>
            <person name="Shi W."/>
            <person name="Du L."/>
            <person name="Sun Y."/>
            <person name="Zhan W."/>
            <person name="Jiang J.F."/>
            <person name="Wang Q."/>
            <person name="Zhang B."/>
            <person name="Ji P."/>
            <person name="Bell-Sakyi L."/>
            <person name="Cui X.M."/>
            <person name="Yuan T.T."/>
            <person name="Jiang B.G."/>
            <person name="Yang W.F."/>
            <person name="Lam T.T."/>
            <person name="Chang Q.C."/>
            <person name="Ding S.J."/>
            <person name="Wang X.J."/>
            <person name="Zhu J.G."/>
            <person name="Ruan X.D."/>
            <person name="Zhao L."/>
            <person name="Wei J.T."/>
            <person name="Ye R.Z."/>
            <person name="Que T.C."/>
            <person name="Du C.H."/>
            <person name="Zhou Y.H."/>
            <person name="Cheng J.X."/>
            <person name="Dai P.F."/>
            <person name="Guo W.B."/>
            <person name="Han X.H."/>
            <person name="Huang E.J."/>
            <person name="Li L.F."/>
            <person name="Wei W."/>
            <person name="Gao Y.C."/>
            <person name="Liu J.Z."/>
            <person name="Shao H.Z."/>
            <person name="Wang X."/>
            <person name="Wang C.C."/>
            <person name="Yang T.C."/>
            <person name="Huo Q.B."/>
            <person name="Li W."/>
            <person name="Chen H.Y."/>
            <person name="Chen S.E."/>
            <person name="Zhou L.G."/>
            <person name="Ni X.B."/>
            <person name="Tian J.H."/>
            <person name="Sheng Y."/>
            <person name="Liu T."/>
            <person name="Pan Y.S."/>
            <person name="Xia L.Y."/>
            <person name="Li J."/>
            <person name="Zhao F."/>
            <person name="Cao W.C."/>
        </authorList>
    </citation>
    <scope>NUCLEOTIDE SEQUENCE</scope>
    <source>
        <strain evidence="5">Rmic-2018</strain>
    </source>
</reference>
<feature type="compositionally biased region" description="Acidic residues" evidence="1">
    <location>
        <begin position="477"/>
        <end position="487"/>
    </location>
</feature>
<accession>A0A9J6DHH1</accession>
<dbReference type="PANTHER" id="PTHR47272:SF1">
    <property type="entry name" value="PIGGYBAC TRANSPOSABLE ELEMENT-DERIVED PROTEIN 3-LIKE"/>
    <property type="match status" value="1"/>
</dbReference>
<feature type="compositionally biased region" description="Basic and acidic residues" evidence="1">
    <location>
        <begin position="488"/>
        <end position="504"/>
    </location>
</feature>
<feature type="transmembrane region" description="Helical" evidence="2">
    <location>
        <begin position="42"/>
        <end position="62"/>
    </location>
</feature>
<feature type="domain" description="EGF-like" evidence="3 4">
    <location>
        <begin position="147"/>
        <end position="158"/>
    </location>
</feature>
<dbReference type="Pfam" id="PF13843">
    <property type="entry name" value="DDE_Tnp_1_7"/>
    <property type="match status" value="1"/>
</dbReference>
<dbReference type="VEuPathDB" id="VectorBase:LOC119173975"/>
<reference evidence="5" key="2">
    <citation type="submission" date="2021-09" db="EMBL/GenBank/DDBJ databases">
        <authorList>
            <person name="Jia N."/>
            <person name="Wang J."/>
            <person name="Shi W."/>
            <person name="Du L."/>
            <person name="Sun Y."/>
            <person name="Zhan W."/>
            <person name="Jiang J."/>
            <person name="Wang Q."/>
            <person name="Zhang B."/>
            <person name="Ji P."/>
            <person name="Sakyi L.B."/>
            <person name="Cui X."/>
            <person name="Yuan T."/>
            <person name="Jiang B."/>
            <person name="Yang W."/>
            <person name="Lam T.T.-Y."/>
            <person name="Chang Q."/>
            <person name="Ding S."/>
            <person name="Wang X."/>
            <person name="Zhu J."/>
            <person name="Ruan X."/>
            <person name="Zhao L."/>
            <person name="Wei J."/>
            <person name="Que T."/>
            <person name="Du C."/>
            <person name="Cheng J."/>
            <person name="Dai P."/>
            <person name="Han X."/>
            <person name="Huang E."/>
            <person name="Gao Y."/>
            <person name="Liu J."/>
            <person name="Shao H."/>
            <person name="Ye R."/>
            <person name="Li L."/>
            <person name="Wei W."/>
            <person name="Wang X."/>
            <person name="Wang C."/>
            <person name="Huo Q."/>
            <person name="Li W."/>
            <person name="Guo W."/>
            <person name="Chen H."/>
            <person name="Chen S."/>
            <person name="Zhou L."/>
            <person name="Zhou L."/>
            <person name="Ni X."/>
            <person name="Tian J."/>
            <person name="Zhou Y."/>
            <person name="Sheng Y."/>
            <person name="Liu T."/>
            <person name="Pan Y."/>
            <person name="Xia L."/>
            <person name="Li J."/>
            <person name="Zhao F."/>
            <person name="Cao W."/>
        </authorList>
    </citation>
    <scope>NUCLEOTIDE SEQUENCE</scope>
    <source>
        <strain evidence="5">Rmic-2018</strain>
        <tissue evidence="5">Larvae</tissue>
    </source>
</reference>
<dbReference type="PANTHER" id="PTHR47272">
    <property type="entry name" value="DDE_TNP_1_7 DOMAIN-CONTAINING PROTEIN"/>
    <property type="match status" value="1"/>
</dbReference>
<organism evidence="5 6">
    <name type="scientific">Rhipicephalus microplus</name>
    <name type="common">Cattle tick</name>
    <name type="synonym">Boophilus microplus</name>
    <dbReference type="NCBI Taxonomy" id="6941"/>
    <lineage>
        <taxon>Eukaryota</taxon>
        <taxon>Metazoa</taxon>
        <taxon>Ecdysozoa</taxon>
        <taxon>Arthropoda</taxon>
        <taxon>Chelicerata</taxon>
        <taxon>Arachnida</taxon>
        <taxon>Acari</taxon>
        <taxon>Parasitiformes</taxon>
        <taxon>Ixodida</taxon>
        <taxon>Ixodoidea</taxon>
        <taxon>Ixodidae</taxon>
        <taxon>Rhipicephalinae</taxon>
        <taxon>Rhipicephalus</taxon>
        <taxon>Boophilus</taxon>
    </lineage>
</organism>
<keyword evidence="2" id="KW-0812">Transmembrane</keyword>
<dbReference type="InterPro" id="IPR029526">
    <property type="entry name" value="PGBD"/>
</dbReference>
<keyword evidence="6" id="KW-1185">Reference proteome</keyword>
<evidence type="ECO:0000256" key="1">
    <source>
        <dbReference type="SAM" id="MobiDB-lite"/>
    </source>
</evidence>
<gene>
    <name evidence="5" type="ORF">HPB51_016056</name>
</gene>
<comment type="caution">
    <text evidence="5">The sequence shown here is derived from an EMBL/GenBank/DDBJ whole genome shotgun (WGS) entry which is preliminary data.</text>
</comment>
<evidence type="ECO:0000313" key="5">
    <source>
        <dbReference type="EMBL" id="KAH8021660.1"/>
    </source>
</evidence>
<keyword evidence="2" id="KW-0472">Membrane</keyword>
<dbReference type="VEuPathDB" id="VectorBase:LOC119174898"/>
<feature type="region of interest" description="Disordered" evidence="1">
    <location>
        <begin position="474"/>
        <end position="510"/>
    </location>
</feature>
<sequence length="894" mass="101709">MYPADLAPYGHSQYSSEVVGGGKRQYLPDSSMPAWCCSTRRIRVILVCFIAFNIVILLLAAVNSDTVSRVRHGGGLWTELCQHCGSGHDRDASYRDIATDIFHLPLLENVDMGAHYYPLASSADPGGKWCFRKGTLPPAHSENAERCLCSEGYYGADCGIPQVVWNSSFLEAGTRQGAWVRRRVKPRRLLGIFTVTGPFQLDFLRLQIAYLRPIVDVFVIADKTNRLLADIERTFGGQQEYTKIVYLPLNNRNNSTARAEDMLQHLFWKRLSDFRLDDLLVWADLTTVPLAEVLLFLKLYDGYSEPVYLNVRQLAYSFLWEQKRGSNSSSSSEHRESSQTPFVSTFAVLSVLCRYNLTCAMPPKENAFTAAQLEAFTKNHGWAIEHWTLGTREEPSGWNCKNCVTFSDSSSLFPESAINGSMVTNEQWEATLLNKLKDNGFSFKTVQPVDKNDLRRGLSDEDIQAILFEWPSGSECSDLDSSDDERVEAEPSSKGPIDEYIKDSSDDEDLEVQQSSTVKNKVKKIWHWAKKDFPINEGFPESELVPLVTPEEAKTPLHMFSKLVDDGLVEHLTFETNRFRVQNNKTKVKPVRVDEIRKFLGIVLYMSDACLPFRRMYWSRLLRQTHVAECMSRNRFDEIISLFHAANNDDEKKKGEDGYGRLYRVRPVLTRLNRNFLAAAEMEPCLAVDEMMIPFKVRHSLKDYMQKKLRKWGYKVWTLAGRSGYVYRFELYGDNLVSEPADLHHAIGESGKIVVRLTEGCQGKEVFCDNFFASAELLAEMKQRDLGCTSTLRSGRTGRCPLQNEKELKTNGRGSFDFRHEKDSGIVICQWYDNRTVTIGSNKHSVNPVGSCRRYDRKKKSFVDVQRPSLVKAYNQSMGGVDRADQLLAFTGTT</sequence>